<dbReference type="UniPathway" id="UPA00056">
    <property type="reaction ID" value="UER00094"/>
</dbReference>
<evidence type="ECO:0000256" key="1">
    <source>
        <dbReference type="ARBA" id="ARBA00009684"/>
    </source>
</evidence>
<accession>A0A430APU2</accession>
<dbReference type="InterPro" id="IPR004424">
    <property type="entry name" value="IspE"/>
</dbReference>
<dbReference type="GO" id="GO:0005524">
    <property type="term" value="F:ATP binding"/>
    <property type="evidence" value="ECO:0007669"/>
    <property type="project" value="UniProtKB-UniRule"/>
</dbReference>
<keyword evidence="6 9" id="KW-0418">Kinase</keyword>
<dbReference type="EMBL" id="NGKA01000017">
    <property type="protein sequence ID" value="RSU10003.1"/>
    <property type="molecule type" value="Genomic_DNA"/>
</dbReference>
<dbReference type="AlphaFoldDB" id="A0A430APU2"/>
<evidence type="ECO:0000256" key="8">
    <source>
        <dbReference type="ARBA" id="ARBA00032554"/>
    </source>
</evidence>
<organism evidence="12 13">
    <name type="scientific">Vagococcus elongatus</name>
    <dbReference type="NCBI Taxonomy" id="180344"/>
    <lineage>
        <taxon>Bacteria</taxon>
        <taxon>Bacillati</taxon>
        <taxon>Bacillota</taxon>
        <taxon>Bacilli</taxon>
        <taxon>Lactobacillales</taxon>
        <taxon>Enterococcaceae</taxon>
        <taxon>Vagococcus</taxon>
    </lineage>
</organism>
<evidence type="ECO:0000259" key="10">
    <source>
        <dbReference type="Pfam" id="PF00288"/>
    </source>
</evidence>
<feature type="active site" evidence="9">
    <location>
        <position position="10"/>
    </location>
</feature>
<dbReference type="FunFam" id="3.30.70.890:FF:000006">
    <property type="entry name" value="4-diphosphocytidyl-2-C-methyl-D-erythritol kinase"/>
    <property type="match status" value="1"/>
</dbReference>
<comment type="caution">
    <text evidence="12">The sequence shown here is derived from an EMBL/GenBank/DDBJ whole genome shotgun (WGS) entry which is preliminary data.</text>
</comment>
<comment type="function">
    <text evidence="9">Catalyzes the phosphorylation of the position 2 hydroxy group of 4-diphosphocytidyl-2C-methyl-D-erythritol.</text>
</comment>
<dbReference type="Gene3D" id="3.30.70.890">
    <property type="entry name" value="GHMP kinase, C-terminal domain"/>
    <property type="match status" value="1"/>
</dbReference>
<keyword evidence="5 9" id="KW-0547">Nucleotide-binding</keyword>
<keyword evidence="7 9" id="KW-0067">ATP-binding</keyword>
<sequence length="284" mass="31626">MEIMEKAPAKINLGLDVLKKREEDGYHELEMVMASVDLADKLLIKEIPQNQIVVRTNATFLPVDEKNNVYQALSLVKEKYGITKGVSVDIKKNVPVAAGLGGGSSDAAAALRGINRLWKLGLTKKELCEIGFEVGTDVPYCVHGTTAFVTGRGEFVEELPPMPQCWVILVKPQFSVSTKKIFANLKMEGMEHPDIDKLRESIVEQDYEKMVAYVGNAMEKATMERRPIVRDIKDRMIKYGADAALMSGSGPTVFGLCQNYSRAKRIYNGLRGFCKEVHIVRTIK</sequence>
<dbReference type="InterPro" id="IPR036554">
    <property type="entry name" value="GHMP_kinase_C_sf"/>
</dbReference>
<dbReference type="InterPro" id="IPR020568">
    <property type="entry name" value="Ribosomal_Su5_D2-typ_SF"/>
</dbReference>
<dbReference type="GO" id="GO:0050515">
    <property type="term" value="F:4-(cytidine 5'-diphospho)-2-C-methyl-D-erythritol kinase activity"/>
    <property type="evidence" value="ECO:0007669"/>
    <property type="project" value="UniProtKB-UniRule"/>
</dbReference>
<dbReference type="SUPFAM" id="SSF54211">
    <property type="entry name" value="Ribosomal protein S5 domain 2-like"/>
    <property type="match status" value="1"/>
</dbReference>
<dbReference type="Proteomes" id="UP000287605">
    <property type="component" value="Unassembled WGS sequence"/>
</dbReference>
<dbReference type="RefSeq" id="WP_126809691.1">
    <property type="nucleotide sequence ID" value="NZ_NGKA01000017.1"/>
</dbReference>
<name>A0A430APU2_9ENTE</name>
<dbReference type="NCBIfam" id="TIGR00154">
    <property type="entry name" value="ispE"/>
    <property type="match status" value="1"/>
</dbReference>
<comment type="similarity">
    <text evidence="1 9">Belongs to the GHMP kinase family. IspE subfamily.</text>
</comment>
<dbReference type="NCBIfam" id="NF011202">
    <property type="entry name" value="PRK14608.1"/>
    <property type="match status" value="1"/>
</dbReference>
<evidence type="ECO:0000313" key="13">
    <source>
        <dbReference type="Proteomes" id="UP000287605"/>
    </source>
</evidence>
<feature type="active site" evidence="9">
    <location>
        <position position="137"/>
    </location>
</feature>
<dbReference type="PRINTS" id="PR00958">
    <property type="entry name" value="HOMSERKINASE"/>
</dbReference>
<keyword evidence="9" id="KW-0414">Isoprene biosynthesis</keyword>
<evidence type="ECO:0000256" key="6">
    <source>
        <dbReference type="ARBA" id="ARBA00022777"/>
    </source>
</evidence>
<reference evidence="12 13" key="1">
    <citation type="submission" date="2017-05" db="EMBL/GenBank/DDBJ databases">
        <title>Vagococcus spp. assemblies.</title>
        <authorList>
            <person name="Gulvik C.A."/>
        </authorList>
    </citation>
    <scope>NUCLEOTIDE SEQUENCE [LARGE SCALE GENOMIC DNA]</scope>
    <source>
        <strain evidence="12 13">CCUG 51432</strain>
    </source>
</reference>
<dbReference type="OrthoDB" id="9809438at2"/>
<proteinExistence type="inferred from homology"/>
<dbReference type="GO" id="GO:0016114">
    <property type="term" value="P:terpenoid biosynthetic process"/>
    <property type="evidence" value="ECO:0007669"/>
    <property type="project" value="UniProtKB-UniRule"/>
</dbReference>
<dbReference type="SUPFAM" id="SSF55060">
    <property type="entry name" value="GHMP Kinase, C-terminal domain"/>
    <property type="match status" value="1"/>
</dbReference>
<evidence type="ECO:0000256" key="9">
    <source>
        <dbReference type="HAMAP-Rule" id="MF_00061"/>
    </source>
</evidence>
<dbReference type="PIRSF" id="PIRSF010376">
    <property type="entry name" value="IspE"/>
    <property type="match status" value="1"/>
</dbReference>
<feature type="binding site" evidence="9">
    <location>
        <begin position="95"/>
        <end position="105"/>
    </location>
    <ligand>
        <name>ATP</name>
        <dbReference type="ChEBI" id="CHEBI:30616"/>
    </ligand>
</feature>
<keyword evidence="13" id="KW-1185">Reference proteome</keyword>
<keyword evidence="4 9" id="KW-0808">Transferase</keyword>
<dbReference type="InterPro" id="IPR006204">
    <property type="entry name" value="GHMP_kinase_N_dom"/>
</dbReference>
<feature type="domain" description="GHMP kinase N-terminal" evidence="10">
    <location>
        <begin position="67"/>
        <end position="144"/>
    </location>
</feature>
<feature type="domain" description="GHMP kinase C-terminal" evidence="11">
    <location>
        <begin position="199"/>
        <end position="274"/>
    </location>
</feature>
<dbReference type="HAMAP" id="MF_00061">
    <property type="entry name" value="IspE"/>
    <property type="match status" value="1"/>
</dbReference>
<evidence type="ECO:0000313" key="12">
    <source>
        <dbReference type="EMBL" id="RSU10003.1"/>
    </source>
</evidence>
<evidence type="ECO:0000256" key="2">
    <source>
        <dbReference type="ARBA" id="ARBA00012052"/>
    </source>
</evidence>
<gene>
    <name evidence="9" type="primary">ispE</name>
    <name evidence="12" type="ORF">CBF29_10540</name>
</gene>
<evidence type="ECO:0000256" key="5">
    <source>
        <dbReference type="ARBA" id="ARBA00022741"/>
    </source>
</evidence>
<comment type="pathway">
    <text evidence="9">Isoprenoid biosynthesis; isopentenyl diphosphate biosynthesis via DXP pathway; isopentenyl diphosphate from 1-deoxy-D-xylulose 5-phosphate: step 3/6.</text>
</comment>
<comment type="catalytic activity">
    <reaction evidence="9">
        <text>4-CDP-2-C-methyl-D-erythritol + ATP = 4-CDP-2-C-methyl-D-erythritol 2-phosphate + ADP + H(+)</text>
        <dbReference type="Rhea" id="RHEA:18437"/>
        <dbReference type="ChEBI" id="CHEBI:15378"/>
        <dbReference type="ChEBI" id="CHEBI:30616"/>
        <dbReference type="ChEBI" id="CHEBI:57823"/>
        <dbReference type="ChEBI" id="CHEBI:57919"/>
        <dbReference type="ChEBI" id="CHEBI:456216"/>
        <dbReference type="EC" id="2.7.1.148"/>
    </reaction>
</comment>
<dbReference type="PANTHER" id="PTHR43527">
    <property type="entry name" value="4-DIPHOSPHOCYTIDYL-2-C-METHYL-D-ERYTHRITOL KINASE, CHLOROPLASTIC"/>
    <property type="match status" value="1"/>
</dbReference>
<dbReference type="GO" id="GO:0019288">
    <property type="term" value="P:isopentenyl diphosphate biosynthetic process, methylerythritol 4-phosphate pathway"/>
    <property type="evidence" value="ECO:0007669"/>
    <property type="project" value="UniProtKB-UniRule"/>
</dbReference>
<evidence type="ECO:0000256" key="4">
    <source>
        <dbReference type="ARBA" id="ARBA00022679"/>
    </source>
</evidence>
<evidence type="ECO:0000259" key="11">
    <source>
        <dbReference type="Pfam" id="PF08544"/>
    </source>
</evidence>
<dbReference type="Pfam" id="PF00288">
    <property type="entry name" value="GHMP_kinases_N"/>
    <property type="match status" value="1"/>
</dbReference>
<dbReference type="InterPro" id="IPR014721">
    <property type="entry name" value="Ribsml_uS5_D2-typ_fold_subgr"/>
</dbReference>
<evidence type="ECO:0000256" key="3">
    <source>
        <dbReference type="ARBA" id="ARBA00017473"/>
    </source>
</evidence>
<dbReference type="InterPro" id="IPR013750">
    <property type="entry name" value="GHMP_kinase_C_dom"/>
</dbReference>
<dbReference type="Gene3D" id="3.30.230.10">
    <property type="match status" value="1"/>
</dbReference>
<dbReference type="PANTHER" id="PTHR43527:SF2">
    <property type="entry name" value="4-DIPHOSPHOCYTIDYL-2-C-METHYL-D-ERYTHRITOL KINASE, CHLOROPLASTIC"/>
    <property type="match status" value="1"/>
</dbReference>
<protein>
    <recommendedName>
        <fullName evidence="3 9">4-diphosphocytidyl-2-C-methyl-D-erythritol kinase</fullName>
        <shortName evidence="9">CMK</shortName>
        <ecNumber evidence="2 9">2.7.1.148</ecNumber>
    </recommendedName>
    <alternativeName>
        <fullName evidence="8 9">4-(cytidine-5'-diphospho)-2-C-methyl-D-erythritol kinase</fullName>
    </alternativeName>
</protein>
<dbReference type="Pfam" id="PF08544">
    <property type="entry name" value="GHMP_kinases_C"/>
    <property type="match status" value="1"/>
</dbReference>
<evidence type="ECO:0000256" key="7">
    <source>
        <dbReference type="ARBA" id="ARBA00022840"/>
    </source>
</evidence>
<dbReference type="EC" id="2.7.1.148" evidence="2 9"/>